<dbReference type="PROSITE" id="PS00893">
    <property type="entry name" value="NUDIX_BOX"/>
    <property type="match status" value="1"/>
</dbReference>
<comment type="cofactor">
    <cofactor evidence="1">
        <name>Mg(2+)</name>
        <dbReference type="ChEBI" id="CHEBI:18420"/>
    </cofactor>
</comment>
<accession>A0ABW4Q9E5</accession>
<comment type="catalytic activity">
    <reaction evidence="10">
        <text>8-oxo-dGTP + H2O = 8-oxo-dGMP + diphosphate + H(+)</text>
        <dbReference type="Rhea" id="RHEA:31575"/>
        <dbReference type="ChEBI" id="CHEBI:15377"/>
        <dbReference type="ChEBI" id="CHEBI:15378"/>
        <dbReference type="ChEBI" id="CHEBI:33019"/>
        <dbReference type="ChEBI" id="CHEBI:63224"/>
        <dbReference type="ChEBI" id="CHEBI:77896"/>
        <dbReference type="EC" id="3.6.1.55"/>
    </reaction>
</comment>
<evidence type="ECO:0000256" key="9">
    <source>
        <dbReference type="ARBA" id="ARBA00023204"/>
    </source>
</evidence>
<evidence type="ECO:0000313" key="15">
    <source>
        <dbReference type="Proteomes" id="UP001597307"/>
    </source>
</evidence>
<reference evidence="15" key="1">
    <citation type="journal article" date="2019" name="Int. J. Syst. Evol. Microbiol.">
        <title>The Global Catalogue of Microorganisms (GCM) 10K type strain sequencing project: providing services to taxonomists for standard genome sequencing and annotation.</title>
        <authorList>
            <consortium name="The Broad Institute Genomics Platform"/>
            <consortium name="The Broad Institute Genome Sequencing Center for Infectious Disease"/>
            <person name="Wu L."/>
            <person name="Ma J."/>
        </authorList>
    </citation>
    <scope>NUCLEOTIDE SEQUENCE [LARGE SCALE GENOMIC DNA]</scope>
    <source>
        <strain evidence="15">JCM 11496</strain>
    </source>
</reference>
<dbReference type="InterPro" id="IPR020476">
    <property type="entry name" value="Nudix_hydrolase"/>
</dbReference>
<dbReference type="CDD" id="cd03425">
    <property type="entry name" value="NUDIX_MutT_NudA_like"/>
    <property type="match status" value="1"/>
</dbReference>
<gene>
    <name evidence="14" type="ORF">ACFSFX_12150</name>
</gene>
<dbReference type="GO" id="GO:0016787">
    <property type="term" value="F:hydrolase activity"/>
    <property type="evidence" value="ECO:0007669"/>
    <property type="project" value="UniProtKB-KW"/>
</dbReference>
<name>A0ABW4Q9E5_9MICC</name>
<organism evidence="14 15">
    <name type="scientific">Arthrobacter flavus</name>
    <dbReference type="NCBI Taxonomy" id="95172"/>
    <lineage>
        <taxon>Bacteria</taxon>
        <taxon>Bacillati</taxon>
        <taxon>Actinomycetota</taxon>
        <taxon>Actinomycetes</taxon>
        <taxon>Micrococcales</taxon>
        <taxon>Micrococcaceae</taxon>
        <taxon>Arthrobacter</taxon>
    </lineage>
</organism>
<dbReference type="RefSeq" id="WP_343879301.1">
    <property type="nucleotide sequence ID" value="NZ_BAAAIJ010000036.1"/>
</dbReference>
<dbReference type="PANTHER" id="PTHR47707">
    <property type="entry name" value="8-OXO-DGTP DIPHOSPHATASE"/>
    <property type="match status" value="1"/>
</dbReference>
<keyword evidence="15" id="KW-1185">Reference proteome</keyword>
<dbReference type="Pfam" id="PF00293">
    <property type="entry name" value="NUDIX"/>
    <property type="match status" value="1"/>
</dbReference>
<evidence type="ECO:0000256" key="10">
    <source>
        <dbReference type="ARBA" id="ARBA00035861"/>
    </source>
</evidence>
<comment type="similarity">
    <text evidence="2 12">Belongs to the Nudix hydrolase family.</text>
</comment>
<proteinExistence type="inferred from homology"/>
<dbReference type="PANTHER" id="PTHR47707:SF1">
    <property type="entry name" value="NUDIX HYDROLASE FAMILY PROTEIN"/>
    <property type="match status" value="1"/>
</dbReference>
<feature type="domain" description="Nudix hydrolase" evidence="13">
    <location>
        <begin position="6"/>
        <end position="137"/>
    </location>
</feature>
<evidence type="ECO:0000256" key="8">
    <source>
        <dbReference type="ARBA" id="ARBA00022842"/>
    </source>
</evidence>
<evidence type="ECO:0000256" key="7">
    <source>
        <dbReference type="ARBA" id="ARBA00022801"/>
    </source>
</evidence>
<dbReference type="PROSITE" id="PS51462">
    <property type="entry name" value="NUDIX"/>
    <property type="match status" value="1"/>
</dbReference>
<evidence type="ECO:0000256" key="6">
    <source>
        <dbReference type="ARBA" id="ARBA00022763"/>
    </source>
</evidence>
<dbReference type="Proteomes" id="UP001597307">
    <property type="component" value="Unassembled WGS sequence"/>
</dbReference>
<dbReference type="EC" id="3.6.1.55" evidence="11"/>
<keyword evidence="9" id="KW-0234">DNA repair</keyword>
<evidence type="ECO:0000256" key="12">
    <source>
        <dbReference type="RuleBase" id="RU003476"/>
    </source>
</evidence>
<evidence type="ECO:0000256" key="11">
    <source>
        <dbReference type="ARBA" id="ARBA00038905"/>
    </source>
</evidence>
<evidence type="ECO:0000256" key="1">
    <source>
        <dbReference type="ARBA" id="ARBA00001946"/>
    </source>
</evidence>
<keyword evidence="6" id="KW-0227">DNA damage</keyword>
<keyword evidence="3" id="KW-0515">Mutator protein</keyword>
<evidence type="ECO:0000259" key="13">
    <source>
        <dbReference type="PROSITE" id="PS51462"/>
    </source>
</evidence>
<dbReference type="InterPro" id="IPR015797">
    <property type="entry name" value="NUDIX_hydrolase-like_dom_sf"/>
</dbReference>
<evidence type="ECO:0000256" key="5">
    <source>
        <dbReference type="ARBA" id="ARBA00022723"/>
    </source>
</evidence>
<dbReference type="PRINTS" id="PR00502">
    <property type="entry name" value="NUDIXFAMILY"/>
</dbReference>
<dbReference type="Gene3D" id="3.90.79.10">
    <property type="entry name" value="Nucleoside Triphosphate Pyrophosphohydrolase"/>
    <property type="match status" value="1"/>
</dbReference>
<dbReference type="InterPro" id="IPR000086">
    <property type="entry name" value="NUDIX_hydrolase_dom"/>
</dbReference>
<evidence type="ECO:0000313" key="14">
    <source>
        <dbReference type="EMBL" id="MFD1847343.1"/>
    </source>
</evidence>
<dbReference type="InterPro" id="IPR047127">
    <property type="entry name" value="MutT-like"/>
</dbReference>
<comment type="caution">
    <text evidence="14">The sequence shown here is derived from an EMBL/GenBank/DDBJ whole genome shotgun (WGS) entry which is preliminary data.</text>
</comment>
<dbReference type="SUPFAM" id="SSF55811">
    <property type="entry name" value="Nudix"/>
    <property type="match status" value="1"/>
</dbReference>
<keyword evidence="4" id="KW-0235">DNA replication</keyword>
<keyword evidence="8" id="KW-0460">Magnesium</keyword>
<keyword evidence="5" id="KW-0479">Metal-binding</keyword>
<evidence type="ECO:0000256" key="4">
    <source>
        <dbReference type="ARBA" id="ARBA00022705"/>
    </source>
</evidence>
<dbReference type="EMBL" id="JBHUGA010000052">
    <property type="protein sequence ID" value="MFD1847343.1"/>
    <property type="molecule type" value="Genomic_DNA"/>
</dbReference>
<evidence type="ECO:0000256" key="3">
    <source>
        <dbReference type="ARBA" id="ARBA00022457"/>
    </source>
</evidence>
<protein>
    <recommendedName>
        <fullName evidence="11">8-oxo-dGTP diphosphatase</fullName>
        <ecNumber evidence="11">3.6.1.55</ecNumber>
    </recommendedName>
</protein>
<dbReference type="InterPro" id="IPR020084">
    <property type="entry name" value="NUDIX_hydrolase_CS"/>
</dbReference>
<sequence>MPTENLPRQIVGAAIVDSLTHPTQLLAARRTAPEQFAGMWEFPGGKVEVGESDIDALHRELLEELGVEVALGAEIIGPLPGGWALNERAVMRVWLAELVIGEPRPLQDHDLLSWVPLTGSTELADLAWIPADRPIVDALLTQTRQAGRVGH</sequence>
<evidence type="ECO:0000256" key="2">
    <source>
        <dbReference type="ARBA" id="ARBA00005582"/>
    </source>
</evidence>
<keyword evidence="7 12" id="KW-0378">Hydrolase</keyword>